<comment type="similarity">
    <text evidence="1">Belongs to the short-chain dehydrogenases/reductases (SDR) family.</text>
</comment>
<organism evidence="3 4">
    <name type="scientific">Legionella dresdenensis</name>
    <dbReference type="NCBI Taxonomy" id="450200"/>
    <lineage>
        <taxon>Bacteria</taxon>
        <taxon>Pseudomonadati</taxon>
        <taxon>Pseudomonadota</taxon>
        <taxon>Gammaproteobacteria</taxon>
        <taxon>Legionellales</taxon>
        <taxon>Legionellaceae</taxon>
        <taxon>Legionella</taxon>
    </lineage>
</organism>
<dbReference type="GO" id="GO:0016491">
    <property type="term" value="F:oxidoreductase activity"/>
    <property type="evidence" value="ECO:0007669"/>
    <property type="project" value="UniProtKB-KW"/>
</dbReference>
<name>A0ABV8CH20_9GAMM</name>
<evidence type="ECO:0000256" key="2">
    <source>
        <dbReference type="ARBA" id="ARBA00023002"/>
    </source>
</evidence>
<dbReference type="EMBL" id="JBHSAB010000023">
    <property type="protein sequence ID" value="MFC3909416.1"/>
    <property type="molecule type" value="Genomic_DNA"/>
</dbReference>
<dbReference type="Pfam" id="PF00106">
    <property type="entry name" value="adh_short"/>
    <property type="match status" value="1"/>
</dbReference>
<dbReference type="EC" id="1.-.-.-" evidence="3"/>
<dbReference type="RefSeq" id="WP_382343613.1">
    <property type="nucleotide sequence ID" value="NZ_JBHSAB010000023.1"/>
</dbReference>
<keyword evidence="4" id="KW-1185">Reference proteome</keyword>
<dbReference type="CDD" id="cd05233">
    <property type="entry name" value="SDR_c"/>
    <property type="match status" value="1"/>
</dbReference>
<protein>
    <submittedName>
        <fullName evidence="3">SDR family oxidoreductase</fullName>
        <ecNumber evidence="3">1.-.-.-</ecNumber>
    </submittedName>
</protein>
<dbReference type="Gene3D" id="3.40.50.720">
    <property type="entry name" value="NAD(P)-binding Rossmann-like Domain"/>
    <property type="match status" value="1"/>
</dbReference>
<evidence type="ECO:0000313" key="3">
    <source>
        <dbReference type="EMBL" id="MFC3909416.1"/>
    </source>
</evidence>
<accession>A0ABV8CH20</accession>
<evidence type="ECO:0000256" key="1">
    <source>
        <dbReference type="ARBA" id="ARBA00006484"/>
    </source>
</evidence>
<sequence length="220" mass="25300">MNNQKKNIIIIGRGAIGLKIAQRLEMNHKIKIIDLKKPLNINHFQCDLTNNEEVKQTFNMLSKEFKKIDILIFAAGKVQFKPMLHTNPSEVQDLMNINYISVWNCLHAASPLLMKSKFPLIININSISEYLTLEENSTYAASKVATSKLLEIFTEENKKIKLSQIYLGAVKSKAWVKYPSFKQKNMIDPKYVANMIEWIITHSQLMHLVKIQMTPLKGVL</sequence>
<gene>
    <name evidence="3" type="ORF">ACFORL_10070</name>
</gene>
<reference evidence="4" key="1">
    <citation type="journal article" date="2019" name="Int. J. Syst. Evol. Microbiol.">
        <title>The Global Catalogue of Microorganisms (GCM) 10K type strain sequencing project: providing services to taxonomists for standard genome sequencing and annotation.</title>
        <authorList>
            <consortium name="The Broad Institute Genomics Platform"/>
            <consortium name="The Broad Institute Genome Sequencing Center for Infectious Disease"/>
            <person name="Wu L."/>
            <person name="Ma J."/>
        </authorList>
    </citation>
    <scope>NUCLEOTIDE SEQUENCE [LARGE SCALE GENOMIC DNA]</scope>
    <source>
        <strain evidence="4">CCUG 59858</strain>
    </source>
</reference>
<dbReference type="InterPro" id="IPR002347">
    <property type="entry name" value="SDR_fam"/>
</dbReference>
<dbReference type="InterPro" id="IPR036291">
    <property type="entry name" value="NAD(P)-bd_dom_sf"/>
</dbReference>
<evidence type="ECO:0000313" key="4">
    <source>
        <dbReference type="Proteomes" id="UP001595758"/>
    </source>
</evidence>
<comment type="caution">
    <text evidence="3">The sequence shown here is derived from an EMBL/GenBank/DDBJ whole genome shotgun (WGS) entry which is preliminary data.</text>
</comment>
<dbReference type="PANTHER" id="PTHR43115:SF4">
    <property type="entry name" value="DEHYDROGENASE_REDUCTASE SDR FAMILY MEMBER 11"/>
    <property type="match status" value="1"/>
</dbReference>
<dbReference type="Proteomes" id="UP001595758">
    <property type="component" value="Unassembled WGS sequence"/>
</dbReference>
<keyword evidence="2 3" id="KW-0560">Oxidoreductase</keyword>
<proteinExistence type="inferred from homology"/>
<dbReference type="SUPFAM" id="SSF51735">
    <property type="entry name" value="NAD(P)-binding Rossmann-fold domains"/>
    <property type="match status" value="1"/>
</dbReference>
<dbReference type="PANTHER" id="PTHR43115">
    <property type="entry name" value="DEHYDROGENASE/REDUCTASE SDR FAMILY MEMBER 11"/>
    <property type="match status" value="1"/>
</dbReference>